<organism evidence="1 2">
    <name type="scientific">Granulicella aggregans</name>
    <dbReference type="NCBI Taxonomy" id="474949"/>
    <lineage>
        <taxon>Bacteria</taxon>
        <taxon>Pseudomonadati</taxon>
        <taxon>Acidobacteriota</taxon>
        <taxon>Terriglobia</taxon>
        <taxon>Terriglobales</taxon>
        <taxon>Acidobacteriaceae</taxon>
        <taxon>Granulicella</taxon>
    </lineage>
</organism>
<gene>
    <name evidence="1" type="ORF">HDF16_006144</name>
</gene>
<evidence type="ECO:0000313" key="2">
    <source>
        <dbReference type="Proteomes" id="UP000540989"/>
    </source>
</evidence>
<dbReference type="InterPro" id="IPR003615">
    <property type="entry name" value="HNH_nuc"/>
</dbReference>
<keyword evidence="2" id="KW-1185">Reference proteome</keyword>
<sequence>MGRLVQRSICCPCGIEKLLARGLCATCYTLKRQDEEYFGGHREKVLARDGYRCAVPRCTTLKRGKRSLAVHHREPGNNDPKRMITLCLSCHAKVTRTLFLEEDWPELLRVLWREQHPKAKEQKFLNFKAQDGGRETLRLFSDSGEDSTALASQPDNGIS</sequence>
<evidence type="ECO:0000313" key="1">
    <source>
        <dbReference type="EMBL" id="MBB5061408.1"/>
    </source>
</evidence>
<dbReference type="EMBL" id="JACHIP010000041">
    <property type="protein sequence ID" value="MBB5061408.1"/>
    <property type="molecule type" value="Genomic_DNA"/>
</dbReference>
<dbReference type="AlphaFoldDB" id="A0A7W7ZKI0"/>
<proteinExistence type="predicted"/>
<protein>
    <recommendedName>
        <fullName evidence="3">HNH endonuclease</fullName>
    </recommendedName>
</protein>
<evidence type="ECO:0008006" key="3">
    <source>
        <dbReference type="Google" id="ProtNLM"/>
    </source>
</evidence>
<dbReference type="Proteomes" id="UP000540989">
    <property type="component" value="Unassembled WGS sequence"/>
</dbReference>
<name>A0A7W7ZKI0_9BACT</name>
<accession>A0A7W7ZKI0</accession>
<dbReference type="CDD" id="cd00085">
    <property type="entry name" value="HNHc"/>
    <property type="match status" value="1"/>
</dbReference>
<reference evidence="1 2" key="1">
    <citation type="submission" date="2020-08" db="EMBL/GenBank/DDBJ databases">
        <title>Genomic Encyclopedia of Type Strains, Phase IV (KMG-V): Genome sequencing to study the core and pangenomes of soil and plant-associated prokaryotes.</title>
        <authorList>
            <person name="Whitman W."/>
        </authorList>
    </citation>
    <scope>NUCLEOTIDE SEQUENCE [LARGE SCALE GENOMIC DNA]</scope>
    <source>
        <strain evidence="1 2">M8UP14</strain>
    </source>
</reference>
<comment type="caution">
    <text evidence="1">The sequence shown here is derived from an EMBL/GenBank/DDBJ whole genome shotgun (WGS) entry which is preliminary data.</text>
</comment>